<keyword evidence="9" id="KW-0902">Two-component regulatory system</keyword>
<organism evidence="15 16">
    <name type="scientific">Nocardioides ginsengisoli</name>
    <dbReference type="NCBI Taxonomy" id="363868"/>
    <lineage>
        <taxon>Bacteria</taxon>
        <taxon>Bacillati</taxon>
        <taxon>Actinomycetota</taxon>
        <taxon>Actinomycetes</taxon>
        <taxon>Propionibacteriales</taxon>
        <taxon>Nocardioidaceae</taxon>
        <taxon>Nocardioides</taxon>
    </lineage>
</organism>
<keyword evidence="6 12" id="KW-0812">Transmembrane</keyword>
<feature type="transmembrane region" description="Helical" evidence="12">
    <location>
        <begin position="161"/>
        <end position="180"/>
    </location>
</feature>
<dbReference type="PRINTS" id="PR00344">
    <property type="entry name" value="BCTRLSENSOR"/>
</dbReference>
<reference evidence="16" key="1">
    <citation type="journal article" date="2019" name="Int. J. Syst. Evol. Microbiol.">
        <title>The Global Catalogue of Microorganisms (GCM) 10K type strain sequencing project: providing services to taxonomists for standard genome sequencing and annotation.</title>
        <authorList>
            <consortium name="The Broad Institute Genomics Platform"/>
            <consortium name="The Broad Institute Genome Sequencing Center for Infectious Disease"/>
            <person name="Wu L."/>
            <person name="Ma J."/>
        </authorList>
    </citation>
    <scope>NUCLEOTIDE SEQUENCE [LARGE SCALE GENOMIC DNA]</scope>
    <source>
        <strain evidence="16">CCUG 52478</strain>
    </source>
</reference>
<evidence type="ECO:0000256" key="6">
    <source>
        <dbReference type="ARBA" id="ARBA00022692"/>
    </source>
</evidence>
<gene>
    <name evidence="15" type="ORF">ACFQ3F_22350</name>
</gene>
<keyword evidence="11" id="KW-0175">Coiled coil</keyword>
<name>A0ABW3W5G7_9ACTN</name>
<dbReference type="GO" id="GO:0016301">
    <property type="term" value="F:kinase activity"/>
    <property type="evidence" value="ECO:0007669"/>
    <property type="project" value="UniProtKB-KW"/>
</dbReference>
<dbReference type="CDD" id="cd00075">
    <property type="entry name" value="HATPase"/>
    <property type="match status" value="1"/>
</dbReference>
<dbReference type="Pfam" id="PF00672">
    <property type="entry name" value="HAMP"/>
    <property type="match status" value="1"/>
</dbReference>
<evidence type="ECO:0000313" key="16">
    <source>
        <dbReference type="Proteomes" id="UP001597229"/>
    </source>
</evidence>
<dbReference type="InterPro" id="IPR003594">
    <property type="entry name" value="HATPase_dom"/>
</dbReference>
<dbReference type="SMART" id="SM00304">
    <property type="entry name" value="HAMP"/>
    <property type="match status" value="1"/>
</dbReference>
<evidence type="ECO:0000256" key="8">
    <source>
        <dbReference type="ARBA" id="ARBA00022989"/>
    </source>
</evidence>
<dbReference type="InterPro" id="IPR005467">
    <property type="entry name" value="His_kinase_dom"/>
</dbReference>
<keyword evidence="5" id="KW-0808">Transferase</keyword>
<comment type="caution">
    <text evidence="15">The sequence shown here is derived from an EMBL/GenBank/DDBJ whole genome shotgun (WGS) entry which is preliminary data.</text>
</comment>
<keyword evidence="7 15" id="KW-0418">Kinase</keyword>
<dbReference type="EC" id="2.7.13.3" evidence="3"/>
<feature type="domain" description="Histidine kinase" evidence="13">
    <location>
        <begin position="247"/>
        <end position="448"/>
    </location>
</feature>
<dbReference type="InterPro" id="IPR050428">
    <property type="entry name" value="TCS_sensor_his_kinase"/>
</dbReference>
<keyword evidence="10 12" id="KW-0472">Membrane</keyword>
<dbReference type="Gene3D" id="6.10.340.10">
    <property type="match status" value="1"/>
</dbReference>
<dbReference type="Gene3D" id="1.10.287.130">
    <property type="match status" value="1"/>
</dbReference>
<feature type="domain" description="HAMP" evidence="14">
    <location>
        <begin position="185"/>
        <end position="239"/>
    </location>
</feature>
<feature type="coiled-coil region" evidence="11">
    <location>
        <begin position="231"/>
        <end position="293"/>
    </location>
</feature>
<dbReference type="InterPro" id="IPR036097">
    <property type="entry name" value="HisK_dim/P_sf"/>
</dbReference>
<evidence type="ECO:0000256" key="5">
    <source>
        <dbReference type="ARBA" id="ARBA00022679"/>
    </source>
</evidence>
<evidence type="ECO:0000256" key="7">
    <source>
        <dbReference type="ARBA" id="ARBA00022777"/>
    </source>
</evidence>
<dbReference type="Gene3D" id="3.30.565.10">
    <property type="entry name" value="Histidine kinase-like ATPase, C-terminal domain"/>
    <property type="match status" value="1"/>
</dbReference>
<keyword evidence="8 12" id="KW-1133">Transmembrane helix</keyword>
<evidence type="ECO:0000259" key="13">
    <source>
        <dbReference type="PROSITE" id="PS50109"/>
    </source>
</evidence>
<dbReference type="PROSITE" id="PS50885">
    <property type="entry name" value="HAMP"/>
    <property type="match status" value="1"/>
</dbReference>
<evidence type="ECO:0000313" key="15">
    <source>
        <dbReference type="EMBL" id="MFD1250551.1"/>
    </source>
</evidence>
<dbReference type="PROSITE" id="PS50109">
    <property type="entry name" value="HIS_KIN"/>
    <property type="match status" value="1"/>
</dbReference>
<dbReference type="Pfam" id="PF02518">
    <property type="entry name" value="HATPase_c"/>
    <property type="match status" value="1"/>
</dbReference>
<keyword evidence="4" id="KW-0597">Phosphoprotein</keyword>
<dbReference type="InterPro" id="IPR036890">
    <property type="entry name" value="HATPase_C_sf"/>
</dbReference>
<evidence type="ECO:0000256" key="11">
    <source>
        <dbReference type="SAM" id="Coils"/>
    </source>
</evidence>
<keyword evidence="16" id="KW-1185">Reference proteome</keyword>
<accession>A0ABW3W5G7</accession>
<evidence type="ECO:0000256" key="10">
    <source>
        <dbReference type="ARBA" id="ARBA00023136"/>
    </source>
</evidence>
<dbReference type="Pfam" id="PF00512">
    <property type="entry name" value="HisKA"/>
    <property type="match status" value="1"/>
</dbReference>
<sequence>MSRLRTRVARLPLRVRLVAGFSAATLVVLIAAAGFVYWRVEYALDRGLDGELEQAGGTIAPLVRASGIVGDRDAADATGVDWQVIGEGGVLLDHSGPTDTDPMLGQHQLAQIGATPRTLNIGDFLPGGRAPYRVRAIETGNDQYLVVGVRRDHRDEALRELVLQLLVAGIGSLIITAFVGDRLARAALRPVERYRQQAAAIAAGAAELRLDVPDLRDDEVTRLGHTFNDMLAELERALDRERQFVSEASHELRTPITLLAGRIQLARRRRRTAEEHERILSELEIDVDRLARLADGLLALGTASPVGAAGTVATAHVEHADLAVVAARIVNQRRLVDPGHAGDVTLELLTPHASVALADLALERILTNLLDNAVRHGAAPVRVVVDRPAPGWARLLVADAGPGMPPDLLRTATQRFARATEARTRPGAGLGLSLASALVGQGGGQLRLCHGGEHVSFPSASPEGAVAIACEHGPEMTATVLLPTYSGF</sequence>
<dbReference type="PANTHER" id="PTHR45436:SF5">
    <property type="entry name" value="SENSOR HISTIDINE KINASE TRCS"/>
    <property type="match status" value="1"/>
</dbReference>
<dbReference type="EMBL" id="JBHTLX010000024">
    <property type="protein sequence ID" value="MFD1250551.1"/>
    <property type="molecule type" value="Genomic_DNA"/>
</dbReference>
<dbReference type="SMART" id="SM00387">
    <property type="entry name" value="HATPase_c"/>
    <property type="match status" value="1"/>
</dbReference>
<dbReference type="InterPro" id="IPR003660">
    <property type="entry name" value="HAMP_dom"/>
</dbReference>
<evidence type="ECO:0000256" key="12">
    <source>
        <dbReference type="SAM" id="Phobius"/>
    </source>
</evidence>
<evidence type="ECO:0000256" key="4">
    <source>
        <dbReference type="ARBA" id="ARBA00022553"/>
    </source>
</evidence>
<dbReference type="SUPFAM" id="SSF55874">
    <property type="entry name" value="ATPase domain of HSP90 chaperone/DNA topoisomerase II/histidine kinase"/>
    <property type="match status" value="1"/>
</dbReference>
<feature type="transmembrane region" description="Helical" evidence="12">
    <location>
        <begin position="15"/>
        <end position="38"/>
    </location>
</feature>
<evidence type="ECO:0000256" key="3">
    <source>
        <dbReference type="ARBA" id="ARBA00012438"/>
    </source>
</evidence>
<proteinExistence type="predicted"/>
<comment type="subcellular location">
    <subcellularLocation>
        <location evidence="2">Cell membrane</location>
    </subcellularLocation>
</comment>
<dbReference type="InterPro" id="IPR003661">
    <property type="entry name" value="HisK_dim/P_dom"/>
</dbReference>
<dbReference type="Proteomes" id="UP001597229">
    <property type="component" value="Unassembled WGS sequence"/>
</dbReference>
<evidence type="ECO:0000256" key="1">
    <source>
        <dbReference type="ARBA" id="ARBA00000085"/>
    </source>
</evidence>
<protein>
    <recommendedName>
        <fullName evidence="3">histidine kinase</fullName>
        <ecNumber evidence="3">2.7.13.3</ecNumber>
    </recommendedName>
</protein>
<dbReference type="CDD" id="cd00082">
    <property type="entry name" value="HisKA"/>
    <property type="match status" value="1"/>
</dbReference>
<dbReference type="RefSeq" id="WP_367918982.1">
    <property type="nucleotide sequence ID" value="NZ_BAABAC010000018.1"/>
</dbReference>
<dbReference type="InterPro" id="IPR004358">
    <property type="entry name" value="Sig_transdc_His_kin-like_C"/>
</dbReference>
<evidence type="ECO:0000256" key="2">
    <source>
        <dbReference type="ARBA" id="ARBA00004236"/>
    </source>
</evidence>
<dbReference type="PANTHER" id="PTHR45436">
    <property type="entry name" value="SENSOR HISTIDINE KINASE YKOH"/>
    <property type="match status" value="1"/>
</dbReference>
<dbReference type="SMART" id="SM00388">
    <property type="entry name" value="HisKA"/>
    <property type="match status" value="1"/>
</dbReference>
<evidence type="ECO:0000256" key="9">
    <source>
        <dbReference type="ARBA" id="ARBA00023012"/>
    </source>
</evidence>
<evidence type="ECO:0000259" key="14">
    <source>
        <dbReference type="PROSITE" id="PS50885"/>
    </source>
</evidence>
<comment type="catalytic activity">
    <reaction evidence="1">
        <text>ATP + protein L-histidine = ADP + protein N-phospho-L-histidine.</text>
        <dbReference type="EC" id="2.7.13.3"/>
    </reaction>
</comment>
<dbReference type="SUPFAM" id="SSF47384">
    <property type="entry name" value="Homodimeric domain of signal transducing histidine kinase"/>
    <property type="match status" value="1"/>
</dbReference>